<reference evidence="2" key="1">
    <citation type="submission" date="2016-10" db="EMBL/GenBank/DDBJ databases">
        <authorList>
            <person name="Varghese N."/>
            <person name="Submissions S."/>
        </authorList>
    </citation>
    <scope>NUCLEOTIDE SEQUENCE [LARGE SCALE GENOMIC DNA]</scope>
    <source>
        <strain evidence="2">CGMCC 1.3703</strain>
    </source>
</reference>
<feature type="non-terminal residue" evidence="1">
    <location>
        <position position="32"/>
    </location>
</feature>
<accession>A0A1H0G3Q7</accession>
<protein>
    <submittedName>
        <fullName evidence="1">Uncharacterized protein</fullName>
    </submittedName>
</protein>
<dbReference type="STRING" id="240303.SAMN05421677_102212"/>
<dbReference type="EMBL" id="FNIZ01000002">
    <property type="protein sequence ID" value="SDO01535.1"/>
    <property type="molecule type" value="Genomic_DNA"/>
</dbReference>
<sequence length="32" mass="3711">MAPFFMCAVRDFLRAVHRFLRASHSSCARLTL</sequence>
<dbReference type="AlphaFoldDB" id="A0A1H0G3Q7"/>
<gene>
    <name evidence="1" type="ORF">SAMN05421677_102212</name>
</gene>
<organism evidence="1 2">
    <name type="scientific">Halobacillus aidingensis</name>
    <dbReference type="NCBI Taxonomy" id="240303"/>
    <lineage>
        <taxon>Bacteria</taxon>
        <taxon>Bacillati</taxon>
        <taxon>Bacillota</taxon>
        <taxon>Bacilli</taxon>
        <taxon>Bacillales</taxon>
        <taxon>Bacillaceae</taxon>
        <taxon>Halobacillus</taxon>
    </lineage>
</organism>
<keyword evidence="2" id="KW-1185">Reference proteome</keyword>
<proteinExistence type="predicted"/>
<name>A0A1H0G3Q7_HALAD</name>
<evidence type="ECO:0000313" key="1">
    <source>
        <dbReference type="EMBL" id="SDO01535.1"/>
    </source>
</evidence>
<evidence type="ECO:0000313" key="2">
    <source>
        <dbReference type="Proteomes" id="UP000198860"/>
    </source>
</evidence>
<dbReference type="Proteomes" id="UP000198860">
    <property type="component" value="Unassembled WGS sequence"/>
</dbReference>